<comment type="caution">
    <text evidence="2">The sequence shown here is derived from an EMBL/GenBank/DDBJ whole genome shotgun (WGS) entry which is preliminary data.</text>
</comment>
<evidence type="ECO:0000259" key="1">
    <source>
        <dbReference type="Pfam" id="PF13229"/>
    </source>
</evidence>
<accession>A0A6I1DZS3</accession>
<dbReference type="OrthoDB" id="264813at2"/>
<gene>
    <name evidence="2" type="ORF">F8C76_02280</name>
</gene>
<protein>
    <recommendedName>
        <fullName evidence="1">Right handed beta helix domain-containing protein</fullName>
    </recommendedName>
</protein>
<organism evidence="2 3">
    <name type="scientific">Flagellimonas olearia</name>
    <dbReference type="NCBI Taxonomy" id="552546"/>
    <lineage>
        <taxon>Bacteria</taxon>
        <taxon>Pseudomonadati</taxon>
        <taxon>Bacteroidota</taxon>
        <taxon>Flavobacteriia</taxon>
        <taxon>Flavobacteriales</taxon>
        <taxon>Flavobacteriaceae</taxon>
        <taxon>Flagellimonas</taxon>
    </lineage>
</organism>
<name>A0A6I1DZS3_9FLAO</name>
<dbReference type="Pfam" id="PF13229">
    <property type="entry name" value="Beta_helix"/>
    <property type="match status" value="1"/>
</dbReference>
<dbReference type="AlphaFoldDB" id="A0A6I1DZS3"/>
<sequence length="294" mass="32123">MTMKKPILGKPVTLKHLHVLLLISIMGCDKKELPHDIGLNARPNADNTGIQKGITLNTFAENIPVTGNIAAITDSDQIFENLSFKDPGNGNYYVFYGNNLILKNCKIPNGLQVNGTNVKIEHCEVTGGISCSGAKDVSILFNNISHFTQGVYVASDSGQASNIKIENNFIHTPDPPCEAHSDGIQVRGVKQITIANNTVDMGPWKQVCGLDAYTAAVFIQDVNGGNENVMINHNYMNGGGRILLLTRGNDIKITNNRFGRVYQYGVYGNDAMPGDITKWENNVFDDNEEPITLN</sequence>
<evidence type="ECO:0000313" key="3">
    <source>
        <dbReference type="Proteomes" id="UP000429785"/>
    </source>
</evidence>
<dbReference type="PROSITE" id="PS51257">
    <property type="entry name" value="PROKAR_LIPOPROTEIN"/>
    <property type="match status" value="1"/>
</dbReference>
<dbReference type="Proteomes" id="UP000429785">
    <property type="component" value="Unassembled WGS sequence"/>
</dbReference>
<dbReference type="InterPro" id="IPR039448">
    <property type="entry name" value="Beta_helix"/>
</dbReference>
<evidence type="ECO:0000313" key="2">
    <source>
        <dbReference type="EMBL" id="KAB7530357.1"/>
    </source>
</evidence>
<dbReference type="EMBL" id="WELG01000001">
    <property type="protein sequence ID" value="KAB7530357.1"/>
    <property type="molecule type" value="Genomic_DNA"/>
</dbReference>
<dbReference type="InterPro" id="IPR011050">
    <property type="entry name" value="Pectin_lyase_fold/virulence"/>
</dbReference>
<feature type="domain" description="Right handed beta helix" evidence="1">
    <location>
        <begin position="72"/>
        <end position="200"/>
    </location>
</feature>
<proteinExistence type="predicted"/>
<reference evidence="2 3" key="1">
    <citation type="submission" date="2019-10" db="EMBL/GenBank/DDBJ databases">
        <title>Muricauda olearia CL-SS4 JCM15563 genome.</title>
        <authorList>
            <person name="Liu L."/>
        </authorList>
    </citation>
    <scope>NUCLEOTIDE SEQUENCE [LARGE SCALE GENOMIC DNA]</scope>
    <source>
        <strain evidence="2 3">CL-SS4</strain>
    </source>
</reference>
<dbReference type="SUPFAM" id="SSF51126">
    <property type="entry name" value="Pectin lyase-like"/>
    <property type="match status" value="1"/>
</dbReference>